<feature type="compositionally biased region" description="Basic and acidic residues" evidence="1">
    <location>
        <begin position="52"/>
        <end position="66"/>
    </location>
</feature>
<accession>A0A1V6TFK1</accession>
<organism evidence="2 3">
    <name type="scientific">Penicillium steckii</name>
    <dbReference type="NCBI Taxonomy" id="303698"/>
    <lineage>
        <taxon>Eukaryota</taxon>
        <taxon>Fungi</taxon>
        <taxon>Dikarya</taxon>
        <taxon>Ascomycota</taxon>
        <taxon>Pezizomycotina</taxon>
        <taxon>Eurotiomycetes</taxon>
        <taxon>Eurotiomycetidae</taxon>
        <taxon>Eurotiales</taxon>
        <taxon>Aspergillaceae</taxon>
        <taxon>Penicillium</taxon>
    </lineage>
</organism>
<reference evidence="3" key="1">
    <citation type="journal article" date="2017" name="Nat. Microbiol.">
        <title>Global analysis of biosynthetic gene clusters reveals vast potential of secondary metabolite production in Penicillium species.</title>
        <authorList>
            <person name="Nielsen J.C."/>
            <person name="Grijseels S."/>
            <person name="Prigent S."/>
            <person name="Ji B."/>
            <person name="Dainat J."/>
            <person name="Nielsen K.F."/>
            <person name="Frisvad J.C."/>
            <person name="Workman M."/>
            <person name="Nielsen J."/>
        </authorList>
    </citation>
    <scope>NUCLEOTIDE SEQUENCE [LARGE SCALE GENOMIC DNA]</scope>
    <source>
        <strain evidence="3">IBT 24891</strain>
    </source>
</reference>
<proteinExistence type="predicted"/>
<feature type="region of interest" description="Disordered" evidence="1">
    <location>
        <begin position="47"/>
        <end position="90"/>
    </location>
</feature>
<dbReference type="AlphaFoldDB" id="A0A1V6TFK1"/>
<evidence type="ECO:0000256" key="1">
    <source>
        <dbReference type="SAM" id="MobiDB-lite"/>
    </source>
</evidence>
<feature type="compositionally biased region" description="Basic residues" evidence="1">
    <location>
        <begin position="80"/>
        <end position="90"/>
    </location>
</feature>
<protein>
    <submittedName>
        <fullName evidence="2">Uncharacterized protein</fullName>
    </submittedName>
</protein>
<evidence type="ECO:0000313" key="2">
    <source>
        <dbReference type="EMBL" id="OQE25137.1"/>
    </source>
</evidence>
<dbReference type="EMBL" id="MLKD01000006">
    <property type="protein sequence ID" value="OQE25137.1"/>
    <property type="molecule type" value="Genomic_DNA"/>
</dbReference>
<dbReference type="Proteomes" id="UP000191285">
    <property type="component" value="Unassembled WGS sequence"/>
</dbReference>
<gene>
    <name evidence="2" type="ORF">PENSTE_c006G09933</name>
</gene>
<name>A0A1V6TFK1_9EURO</name>
<dbReference type="OrthoDB" id="5419162at2759"/>
<sequence length="90" mass="10244">MSRSPANDEVDVTAEERISAMRQYQATLKSPDVSDFTKDEARDLLNNELGWDEPRREIHAPSEHHNPASMEASSRAFNPHLKKDKRAAEL</sequence>
<keyword evidence="3" id="KW-1185">Reference proteome</keyword>
<evidence type="ECO:0000313" key="3">
    <source>
        <dbReference type="Proteomes" id="UP000191285"/>
    </source>
</evidence>
<comment type="caution">
    <text evidence="2">The sequence shown here is derived from an EMBL/GenBank/DDBJ whole genome shotgun (WGS) entry which is preliminary data.</text>
</comment>